<feature type="region of interest" description="Disordered" evidence="7">
    <location>
        <begin position="1"/>
        <end position="57"/>
    </location>
</feature>
<evidence type="ECO:0000256" key="7">
    <source>
        <dbReference type="SAM" id="MobiDB-lite"/>
    </source>
</evidence>
<evidence type="ECO:0000256" key="6">
    <source>
        <dbReference type="ARBA" id="ARBA00024695"/>
    </source>
</evidence>
<dbReference type="InterPro" id="IPR007276">
    <property type="entry name" value="Nop14"/>
</dbReference>
<dbReference type="FunCoup" id="A0A066VR40">
    <property type="interactions" value="582"/>
</dbReference>
<feature type="compositionally biased region" description="Basic and acidic residues" evidence="7">
    <location>
        <begin position="361"/>
        <end position="397"/>
    </location>
</feature>
<feature type="compositionally biased region" description="Acidic residues" evidence="7">
    <location>
        <begin position="192"/>
        <end position="207"/>
    </location>
</feature>
<comment type="caution">
    <text evidence="8">The sequence shown here is derived from an EMBL/GenBank/DDBJ whole genome shotgun (WGS) entry which is preliminary data.</text>
</comment>
<feature type="compositionally biased region" description="Low complexity" evidence="7">
    <location>
        <begin position="559"/>
        <end position="574"/>
    </location>
</feature>
<feature type="compositionally biased region" description="Acidic residues" evidence="7">
    <location>
        <begin position="497"/>
        <end position="512"/>
    </location>
</feature>
<evidence type="ECO:0000256" key="1">
    <source>
        <dbReference type="ARBA" id="ARBA00004604"/>
    </source>
</evidence>
<feature type="compositionally biased region" description="Basic and acidic residues" evidence="7">
    <location>
        <begin position="142"/>
        <end position="159"/>
    </location>
</feature>
<evidence type="ECO:0000256" key="3">
    <source>
        <dbReference type="ARBA" id="ARBA00022517"/>
    </source>
</evidence>
<dbReference type="GO" id="GO:0030692">
    <property type="term" value="C:Noc4p-Nop14p complex"/>
    <property type="evidence" value="ECO:0007669"/>
    <property type="project" value="TreeGrafter"/>
</dbReference>
<protein>
    <submittedName>
        <fullName evidence="8">Nop14-like protein</fullName>
    </submittedName>
</protein>
<feature type="compositionally biased region" description="Acidic residues" evidence="7">
    <location>
        <begin position="405"/>
        <end position="414"/>
    </location>
</feature>
<feature type="compositionally biased region" description="Basic residues" evidence="7">
    <location>
        <begin position="420"/>
        <end position="434"/>
    </location>
</feature>
<dbReference type="Proteomes" id="UP000027361">
    <property type="component" value="Unassembled WGS sequence"/>
</dbReference>
<feature type="compositionally biased region" description="Acidic residues" evidence="7">
    <location>
        <begin position="214"/>
        <end position="223"/>
    </location>
</feature>
<evidence type="ECO:0000313" key="9">
    <source>
        <dbReference type="Proteomes" id="UP000027361"/>
    </source>
</evidence>
<dbReference type="GO" id="GO:0032040">
    <property type="term" value="C:small-subunit processome"/>
    <property type="evidence" value="ECO:0007669"/>
    <property type="project" value="InterPro"/>
</dbReference>
<keyword evidence="3" id="KW-0690">Ribosome biogenesis</keyword>
<dbReference type="OrthoDB" id="441771at2759"/>
<evidence type="ECO:0000256" key="2">
    <source>
        <dbReference type="ARBA" id="ARBA00007466"/>
    </source>
</evidence>
<dbReference type="GeneID" id="25264662"/>
<comment type="similarity">
    <text evidence="2">Belongs to the NOP14 family.</text>
</comment>
<dbReference type="AlphaFoldDB" id="A0A066VR40"/>
<evidence type="ECO:0000256" key="4">
    <source>
        <dbReference type="ARBA" id="ARBA00022552"/>
    </source>
</evidence>
<accession>A0A066VR40</accession>
<dbReference type="HOGENOM" id="CLU_008874_0_0_1"/>
<evidence type="ECO:0000256" key="5">
    <source>
        <dbReference type="ARBA" id="ARBA00023242"/>
    </source>
</evidence>
<feature type="compositionally biased region" description="Low complexity" evidence="7">
    <location>
        <begin position="345"/>
        <end position="357"/>
    </location>
</feature>
<evidence type="ECO:0000313" key="8">
    <source>
        <dbReference type="EMBL" id="KDN43906.1"/>
    </source>
</evidence>
<dbReference type="OMA" id="KSCWPSL"/>
<keyword evidence="5" id="KW-0539">Nucleus</keyword>
<feature type="region of interest" description="Disordered" evidence="7">
    <location>
        <begin position="306"/>
        <end position="575"/>
    </location>
</feature>
<keyword evidence="9" id="KW-1185">Reference proteome</keyword>
<dbReference type="PANTHER" id="PTHR23183:SF0">
    <property type="entry name" value="NUCLEOLAR PROTEIN 14"/>
    <property type="match status" value="1"/>
</dbReference>
<dbReference type="Pfam" id="PF04147">
    <property type="entry name" value="Nop14"/>
    <property type="match status" value="1"/>
</dbReference>
<keyword evidence="4" id="KW-0698">rRNA processing</keyword>
<comment type="function">
    <text evidence="6">Involved in nucleolar processing of pre-18S ribosomal RNA. Has a role in the nuclear export of 40S pre-ribosomal subunit to the cytoplasm.</text>
</comment>
<dbReference type="PANTHER" id="PTHR23183">
    <property type="entry name" value="NOP14"/>
    <property type="match status" value="1"/>
</dbReference>
<dbReference type="EMBL" id="JMSN01000057">
    <property type="protein sequence ID" value="KDN43906.1"/>
    <property type="molecule type" value="Genomic_DNA"/>
</dbReference>
<dbReference type="InParanoid" id="A0A066VR40"/>
<comment type="subcellular location">
    <subcellularLocation>
        <location evidence="1">Nucleus</location>
        <location evidence="1">Nucleolus</location>
    </subcellularLocation>
</comment>
<feature type="compositionally biased region" description="Basic and acidic residues" evidence="7">
    <location>
        <begin position="1059"/>
        <end position="1070"/>
    </location>
</feature>
<dbReference type="RefSeq" id="XP_013242527.1">
    <property type="nucleotide sequence ID" value="XM_013387073.1"/>
</dbReference>
<proteinExistence type="inferred from homology"/>
<sequence length="1103" mass="120594">MEKKGSGGSQLSQLKARVHSEGLHAFASAGGKKGKGKGKQRAANGAGDGEGQRRGAKLAALSSSFASDFDTKLTKPKHEVLGKRSGPSTVKGAIGRPAQAKSGGIAAREATLLPELQNRHKSGTFVDRRFGENDPSLSLEQRMLERFTHERQRERKSQDSGRPGGRGKESVFNLNDGEEEGLTHYGQSLSTFDDDDDMLGLPSDEEGPPLQLPEDAETEDAEGKEDRPRTKAEIMAEVMLKSKMAKHERQQVKEADDDVRRELDDELDDLRGLLMEVPSALANGVHASEPMVKSRKRLLEEEMKAREEERAKVGVPREVPVEGQDSRAASIAALTTAADTHKKPVSALAPAPASGPGYDSVLRELAFERRAKPSDRLKTDAELAAEEATRLQSSERARQRRMRGDDEDDDDAGDAEGGGKRKRGNGKERAKARRVPGGDDLEDDFDLGGVTAGEAYGLGQGLNALRDDDSDEGDQYMDSVSDVEVDSNELQAAASQDGDEDEDNEGNDEEDEHNYNDLADLDGLAEPGEQLDSDEEKVAGAHAEALVDSRMRGKKSANAKKASNDSSSKTSGSTLPFTFPCPATHDEFLDILEDNKIATKDVPTVIKRIRTLYHASLAEDNKNKLQVFLRVLVDHAIYSADQAQRASAAAAAGALKKSGSSAAAREAAVAETRVNVALLNSLLTPIFDISKTYTSSAAHIFVAKLRLMQRNLTRGLASQSVASTSPSSSTSTKSVARTWPGFAELSFFRLAGLVWPTSDRQHAVATPMMILVAQYLAHCRIRAASAIADMACGLYLCTLVASFERDSKRLVPEALNFLHYVCALLAPLNRRARASVQAKAAEAGIPMLDFDAEHMRKLRLPLRGKMSGQPVKGDSSGVDLSSNNNCTGPADLLGLLIFNDDISSDAGEAARVQLFSTCLSLLQTFSEMWNGSESYVELFEPAEQLLALTQPFLSSATKEPQQAGFERVSEQASSLQASLGKRIQFARGSRRTLRLQAHRALAIASYVPKFEQNGFDPRRRQFDPDVERAQHAKLTALVKKERKGAVRELRRDAQFVAQVRERERQEEEKGYKRKMDKIMSELQTERSEEKKLEKEKARMKKRR</sequence>
<feature type="compositionally biased region" description="Acidic residues" evidence="7">
    <location>
        <begin position="468"/>
        <end position="487"/>
    </location>
</feature>
<reference evidence="8 9" key="1">
    <citation type="submission" date="2014-05" db="EMBL/GenBank/DDBJ databases">
        <title>Draft genome sequence of a rare smut relative, Tilletiaria anomala UBC 951.</title>
        <authorList>
            <consortium name="DOE Joint Genome Institute"/>
            <person name="Toome M."/>
            <person name="Kuo A."/>
            <person name="Henrissat B."/>
            <person name="Lipzen A."/>
            <person name="Tritt A."/>
            <person name="Yoshinaga Y."/>
            <person name="Zane M."/>
            <person name="Barry K."/>
            <person name="Grigoriev I.V."/>
            <person name="Spatafora J.W."/>
            <person name="Aimea M.C."/>
        </authorList>
    </citation>
    <scope>NUCLEOTIDE SEQUENCE [LARGE SCALE GENOMIC DNA]</scope>
    <source>
        <strain evidence="8 9">UBC 951</strain>
    </source>
</reference>
<dbReference type="STRING" id="1037660.A0A066VR40"/>
<feature type="region of interest" description="Disordered" evidence="7">
    <location>
        <begin position="76"/>
        <end position="230"/>
    </location>
</feature>
<organism evidence="8 9">
    <name type="scientific">Tilletiaria anomala (strain ATCC 24038 / CBS 436.72 / UBC 951)</name>
    <dbReference type="NCBI Taxonomy" id="1037660"/>
    <lineage>
        <taxon>Eukaryota</taxon>
        <taxon>Fungi</taxon>
        <taxon>Dikarya</taxon>
        <taxon>Basidiomycota</taxon>
        <taxon>Ustilaginomycotina</taxon>
        <taxon>Exobasidiomycetes</taxon>
        <taxon>Georgefischeriales</taxon>
        <taxon>Tilletiariaceae</taxon>
        <taxon>Tilletiaria</taxon>
    </lineage>
</organism>
<dbReference type="GO" id="GO:0030490">
    <property type="term" value="P:maturation of SSU-rRNA"/>
    <property type="evidence" value="ECO:0007669"/>
    <property type="project" value="TreeGrafter"/>
</dbReference>
<feature type="region of interest" description="Disordered" evidence="7">
    <location>
        <begin position="1059"/>
        <end position="1103"/>
    </location>
</feature>
<gene>
    <name evidence="8" type="ORF">K437DRAFT_257298</name>
</gene>
<feature type="compositionally biased region" description="Basic and acidic residues" evidence="7">
    <location>
        <begin position="1076"/>
        <end position="1096"/>
    </location>
</feature>
<feature type="compositionally biased region" description="Low complexity" evidence="7">
    <location>
        <begin position="328"/>
        <end position="338"/>
    </location>
</feature>
<name>A0A066VR40_TILAU</name>